<dbReference type="Gene3D" id="3.30.70.270">
    <property type="match status" value="1"/>
</dbReference>
<evidence type="ECO:0000256" key="10">
    <source>
        <dbReference type="PROSITE-ProRule" id="PRU00108"/>
    </source>
</evidence>
<dbReference type="SUPFAM" id="SSF56672">
    <property type="entry name" value="DNA/RNA polymerases"/>
    <property type="match status" value="1"/>
</dbReference>
<dbReference type="InterPro" id="IPR043128">
    <property type="entry name" value="Rev_trsase/Diguanyl_cyclase"/>
</dbReference>
<dbReference type="EC" id="3.1.26.4" evidence="4"/>
<evidence type="ECO:0000256" key="12">
    <source>
        <dbReference type="RuleBase" id="RU000682"/>
    </source>
</evidence>
<keyword evidence="8" id="KW-1015">Disulfide bond</keyword>
<feature type="domain" description="ZP" evidence="15">
    <location>
        <begin position="959"/>
        <end position="1229"/>
    </location>
</feature>
<dbReference type="FunFam" id="1.10.10.60:FF:000312">
    <property type="entry name" value="Mix-type homeobox gene 1"/>
    <property type="match status" value="1"/>
</dbReference>
<keyword evidence="9 10" id="KW-0539">Nucleus</keyword>
<dbReference type="Pfam" id="PF00100">
    <property type="entry name" value="Zona_pellucida"/>
    <property type="match status" value="1"/>
</dbReference>
<dbReference type="InterPro" id="IPR055355">
    <property type="entry name" value="ZP-C"/>
</dbReference>
<dbReference type="Pfam" id="PF23344">
    <property type="entry name" value="ZP-N"/>
    <property type="match status" value="1"/>
</dbReference>
<dbReference type="InterPro" id="IPR000477">
    <property type="entry name" value="RT_dom"/>
</dbReference>
<dbReference type="InterPro" id="IPR042235">
    <property type="entry name" value="ZP-C_dom"/>
</dbReference>
<reference evidence="16" key="1">
    <citation type="submission" date="2023-06" db="EMBL/GenBank/DDBJ databases">
        <title>Male Hemibagrus guttatus genome.</title>
        <authorList>
            <person name="Bian C."/>
        </authorList>
    </citation>
    <scope>NUCLEOTIDE SEQUENCE</scope>
    <source>
        <strain evidence="16">Male_cb2023</strain>
        <tissue evidence="16">Muscle</tissue>
    </source>
</reference>
<gene>
    <name evidence="16" type="ORF">QTP70_024891</name>
</gene>
<dbReference type="PROSITE" id="PS50071">
    <property type="entry name" value="HOMEOBOX_2"/>
    <property type="match status" value="1"/>
</dbReference>
<dbReference type="GO" id="GO:0004523">
    <property type="term" value="F:RNA-DNA hybrid ribonuclease activity"/>
    <property type="evidence" value="ECO:0007669"/>
    <property type="project" value="UniProtKB-EC"/>
</dbReference>
<dbReference type="Pfam" id="PF00046">
    <property type="entry name" value="Homeodomain"/>
    <property type="match status" value="1"/>
</dbReference>
<evidence type="ECO:0000313" key="16">
    <source>
        <dbReference type="EMBL" id="KAK3516839.1"/>
    </source>
</evidence>
<evidence type="ECO:0000256" key="6">
    <source>
        <dbReference type="ARBA" id="ARBA00023125"/>
    </source>
</evidence>
<dbReference type="PANTHER" id="PTHR47130">
    <property type="entry name" value="SI:DKEY-19B23.11-RELATED"/>
    <property type="match status" value="1"/>
</dbReference>
<proteinExistence type="inferred from homology"/>
<keyword evidence="5" id="KW-0217">Developmental protein</keyword>
<evidence type="ECO:0000259" key="13">
    <source>
        <dbReference type="PROSITE" id="PS50071"/>
    </source>
</evidence>
<dbReference type="SMART" id="SM00389">
    <property type="entry name" value="HOX"/>
    <property type="match status" value="1"/>
</dbReference>
<keyword evidence="6 10" id="KW-0238">DNA-binding</keyword>
<dbReference type="SMART" id="SM00241">
    <property type="entry name" value="ZP"/>
    <property type="match status" value="1"/>
</dbReference>
<dbReference type="PROSITE" id="PS50005">
    <property type="entry name" value="TPR"/>
    <property type="match status" value="1"/>
</dbReference>
<keyword evidence="11" id="KW-0802">TPR repeat</keyword>
<dbReference type="InterPro" id="IPR001356">
    <property type="entry name" value="HD"/>
</dbReference>
<dbReference type="InterPro" id="IPR001507">
    <property type="entry name" value="ZP_dom"/>
</dbReference>
<dbReference type="GO" id="GO:0003677">
    <property type="term" value="F:DNA binding"/>
    <property type="evidence" value="ECO:0007669"/>
    <property type="project" value="UniProtKB-UniRule"/>
</dbReference>
<accession>A0AAE0US12</accession>
<dbReference type="InterPro" id="IPR009057">
    <property type="entry name" value="Homeodomain-like_sf"/>
</dbReference>
<sequence>MEDEKDVLDRQTVLNEANEEFKNKHFKRAEELYTEFINICMASGQCSSNDLAIAYNNRGQVKYFRVDFYEAMDDYSAAIKVNKQFEVPYYNRGLIRYRLGFFRDAESDFKKALEINSEFEDAKLSLRQTILDYEVKINRGAGLSLECLGNVMKLTSDRSLSLGRQLEVEAINLEKAYDRVPREELWYCMRKSGVAEKYVRVVQDMYEMSRTVVRCAVGHTEEFKVEVGLHQGSALSPFLFAIVMDQLSEEVRQESPWTMMFADDIVICSESREQVEENLERWRFALERRGMKVSRSKTEYMCVNEREGSGTVRLQGEEVKKVQEFKYLGSTVQSNGECGKEVKKRVQAGWNGWRKVSGVLCDRKISARIKGKVYRTVVRPAMLYGLETVSLRKRQGSELEVAELKMLRFSLGVTRLDRIRNEYIRGTAHVGRLGDKVREARLRWFGHVQRRENGSQRVTLTGAVSSQCGYSMESDPWGNTRLYTSLLSCFTHNHGDAMFDIGLRLKFSGNRMSDNMLEVEKTCEYNQWASREILCERNFMEVSVHRGRLDVPKQPRPAVAGIAGFSVDQQASTTLDNIWRMVFYTPKEKPMMLEEVREAGYGVSMTSTRLVLRSPYNTPETYTEDVNGVQMEVFKVSTYFKQAWSVTIVDSAAVCPTGGLHFTDKLITWYMPQYISPLMTAPQHQMIEIYMGINGKKLNQTEMSARGYTMMMTENQMIISLPVGGPDGYYKVGQSCSAEMNFFPLPDTDADSEVFRITLGSFLPDVELLNITLSTGVMSVEEANNRGFNVQEHLFPNGSKAFSMEVPFSDPAVLRTNVKLMSMVHSLPITFGLLVLPELIFFYHSALVEAAQEDIMMMSMNGFCDARNFYVTIEHGNHSVNFKVRVGTRDLSADLHTEYSVKQNSTHLNMMVPFLSPDVVFENANQSSVRARIDVEIIHNMWQFKNYSLACTFPLIMTECFANGSITALAVKVNSATQMIPSQLTLRDPSCKPAFSNTRFAYFSFNASSCQTSRTFHDGIMTYQNTISMGYRKAAVPASENATKEGPEYSLLVVCNYKLTKTLAMTFSTVPQASLLHADPGFGELHVMMRLARDASYDAFYMAEEYPVVQYLKQPLYFEVELMQSTDPQIELVLENCWASANHRGSVLSWDLIVNGCANPADRYQITFYPVTSDSRVRYPNHLRRFKIEMFTFVKDDMPLHDQILVHCETLLCDVHQSDEVCNAKCPSSKAENVKRGESIKRGGCRIDAFAPAAPSASNKQKDMATLHGQLLSTEYPQHPAFPPASSLSRSGSMQPADYSLYERATLVKNSRPLMDSTALLTHRRKRTNFTQQQIEVLEKVYSDTKYPDIYLRERLEALTGLPESRIQVWFQNRRAKSRRQVGAPVPVKTKASVPIIPNRPAASYPLHHEQPGQELRGNLTQPHRGYDSHATSCLFGQASDEHIRVDQLKREELRDLQQYHRANGHTPAQSKPEPSVKSMLVDYDNFPPNRTIGPDMRVVIPPVPKQVNFIPNRSPPTQMTCPLQHTQVSLGHFSPIGSSDAGDFSDSDSDWEKEALAGFNAFI</sequence>
<evidence type="ECO:0000259" key="14">
    <source>
        <dbReference type="PROSITE" id="PS50878"/>
    </source>
</evidence>
<dbReference type="PROSITE" id="PS50878">
    <property type="entry name" value="RT_POL"/>
    <property type="match status" value="1"/>
</dbReference>
<evidence type="ECO:0000259" key="15">
    <source>
        <dbReference type="PROSITE" id="PS51034"/>
    </source>
</evidence>
<dbReference type="SMART" id="SM00028">
    <property type="entry name" value="TPR"/>
    <property type="match status" value="2"/>
</dbReference>
<dbReference type="SUPFAM" id="SSF46689">
    <property type="entry name" value="Homeodomain-like"/>
    <property type="match status" value="1"/>
</dbReference>
<evidence type="ECO:0000256" key="3">
    <source>
        <dbReference type="ARBA" id="ARBA00010879"/>
    </source>
</evidence>
<comment type="caution">
    <text evidence="16">The sequence shown here is derived from an EMBL/GenBank/DDBJ whole genome shotgun (WGS) entry which is preliminary data.</text>
</comment>
<dbReference type="CDD" id="cd00086">
    <property type="entry name" value="homeodomain"/>
    <property type="match status" value="1"/>
</dbReference>
<evidence type="ECO:0000256" key="9">
    <source>
        <dbReference type="ARBA" id="ARBA00023242"/>
    </source>
</evidence>
<evidence type="ECO:0000256" key="7">
    <source>
        <dbReference type="ARBA" id="ARBA00023155"/>
    </source>
</evidence>
<evidence type="ECO:0000256" key="1">
    <source>
        <dbReference type="ARBA" id="ARBA00004123"/>
    </source>
</evidence>
<dbReference type="InterPro" id="IPR055356">
    <property type="entry name" value="ZP-N"/>
</dbReference>
<protein>
    <recommendedName>
        <fullName evidence="4">ribonuclease H</fullName>
        <ecNumber evidence="4">3.1.26.4</ecNumber>
    </recommendedName>
</protein>
<feature type="domain" description="Reverse transcriptase" evidence="14">
    <location>
        <begin position="1"/>
        <end position="332"/>
    </location>
</feature>
<evidence type="ECO:0000256" key="11">
    <source>
        <dbReference type="PROSITE-ProRule" id="PRU00339"/>
    </source>
</evidence>
<dbReference type="GO" id="GO:0005634">
    <property type="term" value="C:nucleus"/>
    <property type="evidence" value="ECO:0007669"/>
    <property type="project" value="UniProtKB-SubCell"/>
</dbReference>
<comment type="similarity">
    <text evidence="2">Belongs to the paired homeobox family.</text>
</comment>
<dbReference type="InterPro" id="IPR011990">
    <property type="entry name" value="TPR-like_helical_dom_sf"/>
</dbReference>
<dbReference type="Gene3D" id="1.25.40.10">
    <property type="entry name" value="Tetratricopeptide repeat domain"/>
    <property type="match status" value="1"/>
</dbReference>
<dbReference type="InterPro" id="IPR043502">
    <property type="entry name" value="DNA/RNA_pol_sf"/>
</dbReference>
<dbReference type="PROSITE" id="PS51034">
    <property type="entry name" value="ZP_2"/>
    <property type="match status" value="1"/>
</dbReference>
<feature type="DNA-binding region" description="Homeobox" evidence="10">
    <location>
        <begin position="1323"/>
        <end position="1382"/>
    </location>
</feature>
<comment type="subcellular location">
    <subcellularLocation>
        <location evidence="1 10 12">Nucleus</location>
    </subcellularLocation>
</comment>
<dbReference type="EMBL" id="JAUCMX010000019">
    <property type="protein sequence ID" value="KAK3516839.1"/>
    <property type="molecule type" value="Genomic_DNA"/>
</dbReference>
<evidence type="ECO:0000256" key="4">
    <source>
        <dbReference type="ARBA" id="ARBA00012180"/>
    </source>
</evidence>
<dbReference type="PANTHER" id="PTHR47130:SF3">
    <property type="entry name" value="ZONA PELLUCIDA PROTEIN"/>
    <property type="match status" value="1"/>
</dbReference>
<feature type="repeat" description="TPR" evidence="11">
    <location>
        <begin position="86"/>
        <end position="119"/>
    </location>
</feature>
<comment type="similarity">
    <text evidence="3">Belongs to the beta type-B retroviral polymerase family. HERV class-II K(HML-2) pol subfamily.</text>
</comment>
<dbReference type="SUPFAM" id="SSF48452">
    <property type="entry name" value="TPR-like"/>
    <property type="match status" value="1"/>
</dbReference>
<dbReference type="Gene3D" id="1.10.10.60">
    <property type="entry name" value="Homeodomain-like"/>
    <property type="match status" value="1"/>
</dbReference>
<evidence type="ECO:0000256" key="8">
    <source>
        <dbReference type="ARBA" id="ARBA00023157"/>
    </source>
</evidence>
<dbReference type="InterPro" id="IPR058876">
    <property type="entry name" value="Ig-like_ZP"/>
</dbReference>
<evidence type="ECO:0000256" key="5">
    <source>
        <dbReference type="ARBA" id="ARBA00022473"/>
    </source>
</evidence>
<feature type="domain" description="Homeobox" evidence="13">
    <location>
        <begin position="1321"/>
        <end position="1381"/>
    </location>
</feature>
<dbReference type="Pfam" id="PF26562">
    <property type="entry name" value="Ig-like"/>
    <property type="match status" value="1"/>
</dbReference>
<keyword evidence="7 10" id="KW-0371">Homeobox</keyword>
<dbReference type="Gene3D" id="2.60.40.3210">
    <property type="entry name" value="Zona pellucida, ZP-N domain"/>
    <property type="match status" value="1"/>
</dbReference>
<organism evidence="16 17">
    <name type="scientific">Hemibagrus guttatus</name>
    <dbReference type="NCBI Taxonomy" id="175788"/>
    <lineage>
        <taxon>Eukaryota</taxon>
        <taxon>Metazoa</taxon>
        <taxon>Chordata</taxon>
        <taxon>Craniata</taxon>
        <taxon>Vertebrata</taxon>
        <taxon>Euteleostomi</taxon>
        <taxon>Actinopterygii</taxon>
        <taxon>Neopterygii</taxon>
        <taxon>Teleostei</taxon>
        <taxon>Ostariophysi</taxon>
        <taxon>Siluriformes</taxon>
        <taxon>Bagridae</taxon>
        <taxon>Hemibagrus</taxon>
    </lineage>
</organism>
<keyword evidence="17" id="KW-1185">Reference proteome</keyword>
<evidence type="ECO:0000256" key="2">
    <source>
        <dbReference type="ARBA" id="ARBA00005733"/>
    </source>
</evidence>
<dbReference type="InterPro" id="IPR019734">
    <property type="entry name" value="TPR_rpt"/>
</dbReference>
<dbReference type="Pfam" id="PF00078">
    <property type="entry name" value="RVT_1"/>
    <property type="match status" value="1"/>
</dbReference>
<dbReference type="Gene3D" id="2.60.40.4100">
    <property type="entry name" value="Zona pellucida, ZP-C domain"/>
    <property type="match status" value="1"/>
</dbReference>
<dbReference type="Proteomes" id="UP001274896">
    <property type="component" value="Unassembled WGS sequence"/>
</dbReference>
<evidence type="ECO:0000313" key="17">
    <source>
        <dbReference type="Proteomes" id="UP001274896"/>
    </source>
</evidence>
<name>A0AAE0US12_9TELE</name>